<dbReference type="Gene3D" id="3.10.580.10">
    <property type="entry name" value="CBS-domain"/>
    <property type="match status" value="1"/>
</dbReference>
<protein>
    <recommendedName>
        <fullName evidence="13">CNNM transmembrane domain-containing protein</fullName>
    </recommendedName>
</protein>
<dbReference type="AlphaFoldDB" id="A0AAE1UR22"/>
<accession>A0AAE1UR22</accession>
<dbReference type="GO" id="GO:0022857">
    <property type="term" value="F:transmembrane transporter activity"/>
    <property type="evidence" value="ECO:0007669"/>
    <property type="project" value="TreeGrafter"/>
</dbReference>
<dbReference type="GO" id="GO:0005886">
    <property type="term" value="C:plasma membrane"/>
    <property type="evidence" value="ECO:0007669"/>
    <property type="project" value="TreeGrafter"/>
</dbReference>
<keyword evidence="5 7" id="KW-0472">Membrane</keyword>
<feature type="domain" description="CBS" evidence="9">
    <location>
        <begin position="118"/>
        <end position="185"/>
    </location>
</feature>
<proteinExistence type="predicted"/>
<dbReference type="InterPro" id="IPR046342">
    <property type="entry name" value="CBS_dom_sf"/>
</dbReference>
<keyword evidence="4 7" id="KW-1133">Transmembrane helix</keyword>
<dbReference type="SUPFAM" id="SSF54631">
    <property type="entry name" value="CBS-domain pair"/>
    <property type="match status" value="1"/>
</dbReference>
<dbReference type="Pfam" id="PF00571">
    <property type="entry name" value="CBS"/>
    <property type="match status" value="1"/>
</dbReference>
<dbReference type="InterPro" id="IPR045095">
    <property type="entry name" value="ACDP"/>
</dbReference>
<evidence type="ECO:0000256" key="4">
    <source>
        <dbReference type="ARBA" id="ARBA00022989"/>
    </source>
</evidence>
<evidence type="ECO:0000256" key="5">
    <source>
        <dbReference type="ARBA" id="ARBA00023136"/>
    </source>
</evidence>
<dbReference type="PANTHER" id="PTHR12064:SF94">
    <property type="entry name" value="UNEXTENDED PROTEIN"/>
    <property type="match status" value="1"/>
</dbReference>
<evidence type="ECO:0000256" key="1">
    <source>
        <dbReference type="ARBA" id="ARBA00004141"/>
    </source>
</evidence>
<dbReference type="PROSITE" id="PS51846">
    <property type="entry name" value="CNNM"/>
    <property type="match status" value="1"/>
</dbReference>
<evidence type="ECO:0000256" key="8">
    <source>
        <dbReference type="SAM" id="Phobius"/>
    </source>
</evidence>
<gene>
    <name evidence="11" type="ORF">RND71_043570</name>
</gene>
<feature type="transmembrane region" description="Helical" evidence="8">
    <location>
        <begin position="16"/>
        <end position="39"/>
    </location>
</feature>
<feature type="domain" description="CNNM transmembrane" evidence="10">
    <location>
        <begin position="1"/>
        <end position="100"/>
    </location>
</feature>
<evidence type="ECO:0000256" key="3">
    <source>
        <dbReference type="ARBA" id="ARBA00022737"/>
    </source>
</evidence>
<keyword evidence="12" id="KW-1185">Reference proteome</keyword>
<dbReference type="CDD" id="cd04590">
    <property type="entry name" value="CBS_pair_CorC_HlyC_assoc"/>
    <property type="match status" value="1"/>
</dbReference>
<feature type="transmembrane region" description="Helical" evidence="8">
    <location>
        <begin position="51"/>
        <end position="72"/>
    </location>
</feature>
<organism evidence="11 12">
    <name type="scientific">Anisodus tanguticus</name>
    <dbReference type="NCBI Taxonomy" id="243964"/>
    <lineage>
        <taxon>Eukaryota</taxon>
        <taxon>Viridiplantae</taxon>
        <taxon>Streptophyta</taxon>
        <taxon>Embryophyta</taxon>
        <taxon>Tracheophyta</taxon>
        <taxon>Spermatophyta</taxon>
        <taxon>Magnoliopsida</taxon>
        <taxon>eudicotyledons</taxon>
        <taxon>Gunneridae</taxon>
        <taxon>Pentapetalae</taxon>
        <taxon>asterids</taxon>
        <taxon>lamiids</taxon>
        <taxon>Solanales</taxon>
        <taxon>Solanaceae</taxon>
        <taxon>Solanoideae</taxon>
        <taxon>Hyoscyameae</taxon>
        <taxon>Anisodus</taxon>
    </lineage>
</organism>
<evidence type="ECO:0000259" key="9">
    <source>
        <dbReference type="PROSITE" id="PS51371"/>
    </source>
</evidence>
<evidence type="ECO:0000313" key="12">
    <source>
        <dbReference type="Proteomes" id="UP001291623"/>
    </source>
</evidence>
<name>A0AAE1UR22_9SOLA</name>
<reference evidence="11" key="1">
    <citation type="submission" date="2023-12" db="EMBL/GenBank/DDBJ databases">
        <title>Genome assembly of Anisodus tanguticus.</title>
        <authorList>
            <person name="Wang Y.-J."/>
        </authorList>
    </citation>
    <scope>NUCLEOTIDE SEQUENCE</scope>
    <source>
        <strain evidence="11">KB-2021</strain>
        <tissue evidence="11">Leaf</tissue>
    </source>
</reference>
<dbReference type="EMBL" id="JAVYJV010000090">
    <property type="protein sequence ID" value="KAK4336791.1"/>
    <property type="molecule type" value="Genomic_DNA"/>
</dbReference>
<keyword evidence="3" id="KW-0677">Repeat</keyword>
<dbReference type="PANTHER" id="PTHR12064">
    <property type="entry name" value="METAL TRANSPORTER CNNM"/>
    <property type="match status" value="1"/>
</dbReference>
<evidence type="ECO:0000256" key="7">
    <source>
        <dbReference type="PROSITE-ProRule" id="PRU01193"/>
    </source>
</evidence>
<sequence>MVQTTLTVLLEDLTSGFIAVIGSTFSIVVFGEIVPQAICSRQGLAIGANTVFLMYFFMALTFPVSFPISWALDRILGFSRIPIYETDRSNIVAVLFAKDLAFVDPDDKVPMQTLCQYYKHEISYIFEDSTCHYAFTLFKEGKSHMAFVVRVSEEHDEKDPHYEVIGLVTLEDVLEEVLQTEIVDETDVLSFSVLVVKSGGSVVVNNSTCKGGFILGLSESDVKLSDVSNVLCVTVLIVLVSEGKEVTLFIFELGLDTVPVAP</sequence>
<keyword evidence="6" id="KW-0129">CBS domain</keyword>
<dbReference type="Proteomes" id="UP001291623">
    <property type="component" value="Unassembled WGS sequence"/>
</dbReference>
<keyword evidence="2 7" id="KW-0812">Transmembrane</keyword>
<comment type="caution">
    <text evidence="11">The sequence shown here is derived from an EMBL/GenBank/DDBJ whole genome shotgun (WGS) entry which is preliminary data.</text>
</comment>
<evidence type="ECO:0000256" key="6">
    <source>
        <dbReference type="PROSITE-ProRule" id="PRU00703"/>
    </source>
</evidence>
<dbReference type="GO" id="GO:0010960">
    <property type="term" value="P:magnesium ion homeostasis"/>
    <property type="evidence" value="ECO:0007669"/>
    <property type="project" value="InterPro"/>
</dbReference>
<comment type="subcellular location">
    <subcellularLocation>
        <location evidence="1">Membrane</location>
        <topology evidence="1">Multi-pass membrane protein</topology>
    </subcellularLocation>
</comment>
<dbReference type="PROSITE" id="PS51371">
    <property type="entry name" value="CBS"/>
    <property type="match status" value="1"/>
</dbReference>
<evidence type="ECO:0000313" key="11">
    <source>
        <dbReference type="EMBL" id="KAK4336791.1"/>
    </source>
</evidence>
<dbReference type="InterPro" id="IPR002550">
    <property type="entry name" value="CNNM"/>
</dbReference>
<evidence type="ECO:0000256" key="2">
    <source>
        <dbReference type="ARBA" id="ARBA00022692"/>
    </source>
</evidence>
<dbReference type="Pfam" id="PF01595">
    <property type="entry name" value="CNNM"/>
    <property type="match status" value="1"/>
</dbReference>
<dbReference type="InterPro" id="IPR044751">
    <property type="entry name" value="Ion_transp-like_CBS"/>
</dbReference>
<evidence type="ECO:0000259" key="10">
    <source>
        <dbReference type="PROSITE" id="PS51846"/>
    </source>
</evidence>
<dbReference type="InterPro" id="IPR000644">
    <property type="entry name" value="CBS_dom"/>
</dbReference>
<evidence type="ECO:0008006" key="13">
    <source>
        <dbReference type="Google" id="ProtNLM"/>
    </source>
</evidence>